<reference evidence="1 2" key="2">
    <citation type="submission" date="2008-10" db="EMBL/GenBank/DDBJ databases">
        <authorList>
            <person name="Fulton L."/>
            <person name="Clifton S."/>
            <person name="Fulton B."/>
            <person name="Xu J."/>
            <person name="Minx P."/>
            <person name="Pepin K.H."/>
            <person name="Johnson M."/>
            <person name="Bhonagiri V."/>
            <person name="Nash W.E."/>
            <person name="Mardis E.R."/>
            <person name="Wilson R.K."/>
        </authorList>
    </citation>
    <scope>NUCLEOTIDE SEQUENCE [LARGE SCALE GENOMIC DNA]</scope>
    <source>
        <strain evidence="1 2">DSM 18315</strain>
    </source>
</reference>
<evidence type="ECO:0000313" key="1">
    <source>
        <dbReference type="EMBL" id="EEC94566.1"/>
    </source>
</evidence>
<reference evidence="1 2" key="1">
    <citation type="submission" date="2008-10" db="EMBL/GenBank/DDBJ databases">
        <title>Draft genome sequence of Parabacteroides johnsonii (DSM 18315).</title>
        <authorList>
            <person name="Sudarsanam P."/>
            <person name="Ley R."/>
            <person name="Guruge J."/>
            <person name="Turnbaugh P.J."/>
            <person name="Mahowald M."/>
            <person name="Liep D."/>
            <person name="Gordon J."/>
        </authorList>
    </citation>
    <scope>NUCLEOTIDE SEQUENCE [LARGE SCALE GENOMIC DNA]</scope>
    <source>
        <strain evidence="1 2">DSM 18315</strain>
    </source>
</reference>
<proteinExistence type="predicted"/>
<accession>B7BG69</accession>
<comment type="caution">
    <text evidence="1">The sequence shown here is derived from an EMBL/GenBank/DDBJ whole genome shotgun (WGS) entry which is preliminary data.</text>
</comment>
<dbReference type="Proteomes" id="UP000005510">
    <property type="component" value="Unassembled WGS sequence"/>
</dbReference>
<dbReference type="AlphaFoldDB" id="B7BG69"/>
<sequence>MASPLNILYSSFCSIFPVSIIKGEQEEKYPKGKMKYFLFFSVSDIA</sequence>
<dbReference type="EMBL" id="ABYH01000403">
    <property type="protein sequence ID" value="EEC94566.1"/>
    <property type="molecule type" value="Genomic_DNA"/>
</dbReference>
<protein>
    <submittedName>
        <fullName evidence="1">Uncharacterized protein</fullName>
    </submittedName>
</protein>
<dbReference type="STRING" id="537006.PRABACTJOHN_04062"/>
<organism evidence="1 2">
    <name type="scientific">Parabacteroides johnsonii DSM 18315</name>
    <dbReference type="NCBI Taxonomy" id="537006"/>
    <lineage>
        <taxon>Bacteria</taxon>
        <taxon>Pseudomonadati</taxon>
        <taxon>Bacteroidota</taxon>
        <taxon>Bacteroidia</taxon>
        <taxon>Bacteroidales</taxon>
        <taxon>Tannerellaceae</taxon>
        <taxon>Parabacteroides</taxon>
    </lineage>
</organism>
<gene>
    <name evidence="1" type="ORF">PRABACTJOHN_04062</name>
</gene>
<dbReference type="HOGENOM" id="CLU_3186837_0_0_10"/>
<evidence type="ECO:0000313" key="2">
    <source>
        <dbReference type="Proteomes" id="UP000005510"/>
    </source>
</evidence>
<name>B7BG69_9BACT</name>